<evidence type="ECO:0000313" key="3">
    <source>
        <dbReference type="Proteomes" id="UP000321181"/>
    </source>
</evidence>
<keyword evidence="3" id="KW-1185">Reference proteome</keyword>
<protein>
    <submittedName>
        <fullName evidence="2">Uncharacterized protein</fullName>
    </submittedName>
</protein>
<evidence type="ECO:0000256" key="1">
    <source>
        <dbReference type="SAM" id="MobiDB-lite"/>
    </source>
</evidence>
<feature type="region of interest" description="Disordered" evidence="1">
    <location>
        <begin position="1"/>
        <end position="26"/>
    </location>
</feature>
<comment type="caution">
    <text evidence="2">The sequence shown here is derived from an EMBL/GenBank/DDBJ whole genome shotgun (WGS) entry which is preliminary data.</text>
</comment>
<dbReference type="OrthoDB" id="4762866at2"/>
<dbReference type="EMBL" id="BJYY01000015">
    <property type="protein sequence ID" value="GEO34741.1"/>
    <property type="molecule type" value="Genomic_DNA"/>
</dbReference>
<name>A0A512DE52_9CELL</name>
<dbReference type="RefSeq" id="WP_146904861.1">
    <property type="nucleotide sequence ID" value="NZ_BAAARM010000004.1"/>
</dbReference>
<reference evidence="2 3" key="1">
    <citation type="submission" date="2019-07" db="EMBL/GenBank/DDBJ databases">
        <title>Whole genome shotgun sequence of Cellulomonas aerilata NBRC 106308.</title>
        <authorList>
            <person name="Hosoyama A."/>
            <person name="Uohara A."/>
            <person name="Ohji S."/>
            <person name="Ichikawa N."/>
        </authorList>
    </citation>
    <scope>NUCLEOTIDE SEQUENCE [LARGE SCALE GENOMIC DNA]</scope>
    <source>
        <strain evidence="2 3">NBRC 106308</strain>
    </source>
</reference>
<accession>A0A512DE52</accession>
<sequence length="390" mass="39212">MGGGPGRRQAGGQGGGHGGGQGGGLGRLQATTVAHRLLRLLGSGPGDDGRAVRVAGPAASPRVPEPVVLPDPLLQDALLGDALPPDAPLLDTRLLDVLPPDVLHRAWLASRSWDAVAGLAEVWGALGAPERDAVARPLGHGHAGPLRLGGHAARQTDATTCGSAVLTMLAAAGDPFLALWLVTGRLVPDGSGGHHRPPELRGAGPADLAHLAPATPVDRFGAVQRAVKHASTRGALGPLPWPGALGTPPWTAARTARYPGAAYASVLVDDTDTGHLTAVLDRVDAALARGFPVPLYTGGDLSRGVVTAVPRHVVLLVPPGADGPPGGSPGARPATSTGARAYAVYEPAGGRVHRLTRAEVLAPAGPRAALGGWSHVCWAVLPAHGGPVTG</sequence>
<dbReference type="AlphaFoldDB" id="A0A512DE52"/>
<proteinExistence type="predicted"/>
<dbReference type="Proteomes" id="UP000321181">
    <property type="component" value="Unassembled WGS sequence"/>
</dbReference>
<evidence type="ECO:0000313" key="2">
    <source>
        <dbReference type="EMBL" id="GEO34741.1"/>
    </source>
</evidence>
<organism evidence="2 3">
    <name type="scientific">Cellulomonas aerilata</name>
    <dbReference type="NCBI Taxonomy" id="515326"/>
    <lineage>
        <taxon>Bacteria</taxon>
        <taxon>Bacillati</taxon>
        <taxon>Actinomycetota</taxon>
        <taxon>Actinomycetes</taxon>
        <taxon>Micrococcales</taxon>
        <taxon>Cellulomonadaceae</taxon>
        <taxon>Cellulomonas</taxon>
    </lineage>
</organism>
<gene>
    <name evidence="2" type="ORF">CAE01nite_24660</name>
</gene>